<dbReference type="PROSITE" id="PS00165">
    <property type="entry name" value="DEHYDRATASE_SER_THR"/>
    <property type="match status" value="1"/>
</dbReference>
<dbReference type="AlphaFoldDB" id="A0A6J6XBR4"/>
<dbReference type="EC" id="4.3.1.19" evidence="3"/>
<dbReference type="FunFam" id="3.40.50.1100:FF:000005">
    <property type="entry name" value="Threonine dehydratase catabolic"/>
    <property type="match status" value="1"/>
</dbReference>
<dbReference type="InterPro" id="IPR001926">
    <property type="entry name" value="TrpB-like_PALP"/>
</dbReference>
<dbReference type="GO" id="GO:0004794">
    <property type="term" value="F:threonine deaminase activity"/>
    <property type="evidence" value="ECO:0007669"/>
    <property type="project" value="UniProtKB-EC"/>
</dbReference>
<accession>A0A6J6XBR4</accession>
<keyword evidence="4" id="KW-0663">Pyridoxal phosphate</keyword>
<comment type="similarity">
    <text evidence="2">Belongs to the serine/threonine dehydratase family.</text>
</comment>
<feature type="domain" description="Tryptophan synthase beta chain-like PALP" evidence="6">
    <location>
        <begin position="28"/>
        <end position="307"/>
    </location>
</feature>
<proteinExistence type="inferred from homology"/>
<dbReference type="InterPro" id="IPR050147">
    <property type="entry name" value="Ser/Thr_Dehydratase"/>
</dbReference>
<keyword evidence="5" id="KW-0456">Lyase</keyword>
<protein>
    <recommendedName>
        <fullName evidence="3">threonine ammonia-lyase</fullName>
        <ecNumber evidence="3">4.3.1.19</ecNumber>
    </recommendedName>
</protein>
<evidence type="ECO:0000313" key="7">
    <source>
        <dbReference type="EMBL" id="CAB4791477.1"/>
    </source>
</evidence>
<dbReference type="CDD" id="cd01562">
    <property type="entry name" value="Thr-dehyd"/>
    <property type="match status" value="1"/>
</dbReference>
<evidence type="ECO:0000256" key="4">
    <source>
        <dbReference type="ARBA" id="ARBA00022898"/>
    </source>
</evidence>
<evidence type="ECO:0000256" key="3">
    <source>
        <dbReference type="ARBA" id="ARBA00012096"/>
    </source>
</evidence>
<evidence type="ECO:0000256" key="5">
    <source>
        <dbReference type="ARBA" id="ARBA00023239"/>
    </source>
</evidence>
<dbReference type="PANTHER" id="PTHR48078">
    <property type="entry name" value="THREONINE DEHYDRATASE, MITOCHONDRIAL-RELATED"/>
    <property type="match status" value="1"/>
</dbReference>
<dbReference type="GO" id="GO:0006565">
    <property type="term" value="P:L-serine catabolic process"/>
    <property type="evidence" value="ECO:0007669"/>
    <property type="project" value="TreeGrafter"/>
</dbReference>
<dbReference type="NCBIfam" id="TIGR01127">
    <property type="entry name" value="ilvA_1Cterm"/>
    <property type="match status" value="1"/>
</dbReference>
<dbReference type="Pfam" id="PF00291">
    <property type="entry name" value="PALP"/>
    <property type="match status" value="1"/>
</dbReference>
<dbReference type="GO" id="GO:0003941">
    <property type="term" value="F:L-serine ammonia-lyase activity"/>
    <property type="evidence" value="ECO:0007669"/>
    <property type="project" value="TreeGrafter"/>
</dbReference>
<evidence type="ECO:0000259" key="6">
    <source>
        <dbReference type="Pfam" id="PF00291"/>
    </source>
</evidence>
<dbReference type="GO" id="GO:0006567">
    <property type="term" value="P:L-threonine catabolic process"/>
    <property type="evidence" value="ECO:0007669"/>
    <property type="project" value="InterPro"/>
</dbReference>
<dbReference type="InterPro" id="IPR036052">
    <property type="entry name" value="TrpB-like_PALP_sf"/>
</dbReference>
<dbReference type="CDD" id="cd04886">
    <property type="entry name" value="ACT_ThrD-II-like"/>
    <property type="match status" value="1"/>
</dbReference>
<dbReference type="InterPro" id="IPR000634">
    <property type="entry name" value="Ser/Thr_deHydtase_PyrdxlP-BS"/>
</dbReference>
<dbReference type="GO" id="GO:0009097">
    <property type="term" value="P:isoleucine biosynthetic process"/>
    <property type="evidence" value="ECO:0007669"/>
    <property type="project" value="TreeGrafter"/>
</dbReference>
<dbReference type="InterPro" id="IPR044561">
    <property type="entry name" value="ACT_ThrD-II-like"/>
</dbReference>
<gene>
    <name evidence="7" type="ORF">UFOPK2975_00667</name>
</gene>
<comment type="cofactor">
    <cofactor evidence="1">
        <name>pyridoxal 5'-phosphate</name>
        <dbReference type="ChEBI" id="CHEBI:597326"/>
    </cofactor>
</comment>
<evidence type="ECO:0000256" key="1">
    <source>
        <dbReference type="ARBA" id="ARBA00001933"/>
    </source>
</evidence>
<dbReference type="EMBL" id="CAFAAG010000040">
    <property type="protein sequence ID" value="CAB4791477.1"/>
    <property type="molecule type" value="Genomic_DNA"/>
</dbReference>
<dbReference type="PANTHER" id="PTHR48078:SF6">
    <property type="entry name" value="L-THREONINE DEHYDRATASE CATABOLIC TDCB"/>
    <property type="match status" value="1"/>
</dbReference>
<dbReference type="InterPro" id="IPR005789">
    <property type="entry name" value="Thr_deHydtase_catblc"/>
</dbReference>
<dbReference type="Gene3D" id="3.40.50.1100">
    <property type="match status" value="2"/>
</dbReference>
<reference evidence="7" key="1">
    <citation type="submission" date="2020-05" db="EMBL/GenBank/DDBJ databases">
        <authorList>
            <person name="Chiriac C."/>
            <person name="Salcher M."/>
            <person name="Ghai R."/>
            <person name="Kavagutti S V."/>
        </authorList>
    </citation>
    <scope>NUCLEOTIDE SEQUENCE</scope>
</reference>
<evidence type="ECO:0000256" key="2">
    <source>
        <dbReference type="ARBA" id="ARBA00010869"/>
    </source>
</evidence>
<organism evidence="7">
    <name type="scientific">freshwater metagenome</name>
    <dbReference type="NCBI Taxonomy" id="449393"/>
    <lineage>
        <taxon>unclassified sequences</taxon>
        <taxon>metagenomes</taxon>
        <taxon>ecological metagenomes</taxon>
    </lineage>
</organism>
<sequence length="406" mass="42540">MTTSNSTPIEILREAFEAARARGKDVVLHTPVLPSAYLSQRFGGTIVLKAENLQRTGSFKIRGGMNKLAQLGNAKETGVVAGSAGNHAQGLALAAKHFGAKCDIFVPKGASLSKIAATKHHGATVLDGGESVDTAVAAAKARAQETGMAFCHPYDDPDVIAGQGTLGLELLEDIDDLELLIIPLGGGGLLAGTALAIKQQHPNVRIIGVQASVCAPFIHGTSPDGKVLTLADGIAVKQPGNFTKPLIDKWVDQIIEVDEDSIADAVVILMEHTKMLVEGGGAVGLSTLLTNQIVPAKNGTTCIVLSGGNIDIGLIPNLVRRNETNEGRRLALFVRLPDRPGSLAGLVDVCAAQEANVIEVQHIREGVKLHPRETGIQVVLEVKSPEHALSVIEAARDSGFVIQENS</sequence>
<dbReference type="GO" id="GO:0030170">
    <property type="term" value="F:pyridoxal phosphate binding"/>
    <property type="evidence" value="ECO:0007669"/>
    <property type="project" value="InterPro"/>
</dbReference>
<dbReference type="SUPFAM" id="SSF53686">
    <property type="entry name" value="Tryptophan synthase beta subunit-like PLP-dependent enzymes"/>
    <property type="match status" value="1"/>
</dbReference>
<name>A0A6J6XBR4_9ZZZZ</name>